<evidence type="ECO:0000256" key="1">
    <source>
        <dbReference type="ARBA" id="ARBA00004651"/>
    </source>
</evidence>
<feature type="transmembrane region" description="Helical" evidence="6">
    <location>
        <begin position="245"/>
        <end position="267"/>
    </location>
</feature>
<reference evidence="7 8" key="1">
    <citation type="submission" date="2018-06" db="EMBL/GenBank/DDBJ databases">
        <title>Thermoflavimicrobium daqus sp. nov., a thermophilic microbe isolated from Moutai-flavour Daqu.</title>
        <authorList>
            <person name="Wang X."/>
            <person name="Zhou H."/>
        </authorList>
    </citation>
    <scope>NUCLEOTIDE SEQUENCE [LARGE SCALE GENOMIC DNA]</scope>
    <source>
        <strain evidence="7 8">FBKL4.011</strain>
    </source>
</reference>
<dbReference type="Gene3D" id="1.20.1250.20">
    <property type="entry name" value="MFS general substrate transporter like domains"/>
    <property type="match status" value="1"/>
</dbReference>
<comment type="caution">
    <text evidence="7">The sequence shown here is derived from an EMBL/GenBank/DDBJ whole genome shotgun (WGS) entry which is preliminary data.</text>
</comment>
<sequence>MSQTIQSLFTTKYGYKGASPMKKNYSFICLWLGQSLANLGDVFLVVSLITLVYHQTHSTLLAALYPIIRTSFMTISGLIAPWMMDRFTLLRLLILAQGGQTVLMVGIVIFLNNSALSIHWIWPLVALISFLDGWTQPTRNSLIPRLVDKGQLVKANSLISTTDSLLQLVHWSVGGLAVAFLGASSVIWVTFIVYIISTFSLFFIRDPYHTVNTPIKETSQWVALKEGWQTVFSHIYLKRLAIGEFFLTLAGGIWSGALLLTFVTKVLKENEYWWGFINSSYFAGCLVGGAFILSFAKWIEKHLIPVILWGALIFSLLTIAFATTPIALFSIIFIFLSGPPYEALYNARTTLIQTSTSPLQLPKVFSAFTTLNTISFGLSTFLMSMLADLLDIRLVYIIAAFFSMIPAILLFPIRHQKPSPVEQSS</sequence>
<feature type="transmembrane region" description="Helical" evidence="6">
    <location>
        <begin position="273"/>
        <end position="295"/>
    </location>
</feature>
<name>A0A364K888_9BACL</name>
<keyword evidence="2" id="KW-1003">Cell membrane</keyword>
<keyword evidence="5 6" id="KW-0472">Membrane</keyword>
<evidence type="ECO:0000256" key="3">
    <source>
        <dbReference type="ARBA" id="ARBA00022692"/>
    </source>
</evidence>
<dbReference type="Proteomes" id="UP000251213">
    <property type="component" value="Unassembled WGS sequence"/>
</dbReference>
<feature type="transmembrane region" description="Helical" evidence="6">
    <location>
        <begin position="307"/>
        <end position="336"/>
    </location>
</feature>
<proteinExistence type="predicted"/>
<feature type="transmembrane region" description="Helical" evidence="6">
    <location>
        <begin position="364"/>
        <end position="387"/>
    </location>
</feature>
<dbReference type="CDD" id="cd06173">
    <property type="entry name" value="MFS_MefA_like"/>
    <property type="match status" value="1"/>
</dbReference>
<dbReference type="AlphaFoldDB" id="A0A364K888"/>
<dbReference type="GO" id="GO:0022857">
    <property type="term" value="F:transmembrane transporter activity"/>
    <property type="evidence" value="ECO:0007669"/>
    <property type="project" value="InterPro"/>
</dbReference>
<dbReference type="GO" id="GO:0005886">
    <property type="term" value="C:plasma membrane"/>
    <property type="evidence" value="ECO:0007669"/>
    <property type="project" value="UniProtKB-SubCell"/>
</dbReference>
<evidence type="ECO:0000256" key="4">
    <source>
        <dbReference type="ARBA" id="ARBA00022989"/>
    </source>
</evidence>
<evidence type="ECO:0000313" key="8">
    <source>
        <dbReference type="Proteomes" id="UP000251213"/>
    </source>
</evidence>
<keyword evidence="3 6" id="KW-0812">Transmembrane</keyword>
<dbReference type="PANTHER" id="PTHR23513">
    <property type="entry name" value="INTEGRAL MEMBRANE EFFLUX PROTEIN-RELATED"/>
    <property type="match status" value="1"/>
</dbReference>
<gene>
    <name evidence="7" type="ORF">DL897_05425</name>
</gene>
<feature type="transmembrane region" description="Helical" evidence="6">
    <location>
        <begin position="394"/>
        <end position="413"/>
    </location>
</feature>
<feature type="transmembrane region" description="Helical" evidence="6">
    <location>
        <begin position="25"/>
        <end position="53"/>
    </location>
</feature>
<comment type="subcellular location">
    <subcellularLocation>
        <location evidence="1">Cell membrane</location>
        <topology evidence="1">Multi-pass membrane protein</topology>
    </subcellularLocation>
</comment>
<evidence type="ECO:0000256" key="2">
    <source>
        <dbReference type="ARBA" id="ARBA00022475"/>
    </source>
</evidence>
<dbReference type="PANTHER" id="PTHR23513:SF19">
    <property type="entry name" value="MAJOR FACILITATOR SUPERFAMILY (MFS) PROFILE DOMAIN-CONTAINING PROTEIN"/>
    <property type="match status" value="1"/>
</dbReference>
<dbReference type="Pfam" id="PF07690">
    <property type="entry name" value="MFS_1"/>
    <property type="match status" value="1"/>
</dbReference>
<dbReference type="SUPFAM" id="SSF103473">
    <property type="entry name" value="MFS general substrate transporter"/>
    <property type="match status" value="1"/>
</dbReference>
<evidence type="ECO:0000313" key="7">
    <source>
        <dbReference type="EMBL" id="RAL26432.1"/>
    </source>
</evidence>
<evidence type="ECO:0000256" key="5">
    <source>
        <dbReference type="ARBA" id="ARBA00023136"/>
    </source>
</evidence>
<evidence type="ECO:0000256" key="6">
    <source>
        <dbReference type="SAM" id="Phobius"/>
    </source>
</evidence>
<dbReference type="InterPro" id="IPR011701">
    <property type="entry name" value="MFS"/>
</dbReference>
<keyword evidence="8" id="KW-1185">Reference proteome</keyword>
<feature type="transmembrane region" description="Helical" evidence="6">
    <location>
        <begin position="92"/>
        <end position="111"/>
    </location>
</feature>
<reference evidence="7 8" key="2">
    <citation type="submission" date="2018-06" db="EMBL/GenBank/DDBJ databases">
        <authorList>
            <person name="Zhirakovskaya E."/>
        </authorList>
    </citation>
    <scope>NUCLEOTIDE SEQUENCE [LARGE SCALE GENOMIC DNA]</scope>
    <source>
        <strain evidence="7 8">FBKL4.011</strain>
    </source>
</reference>
<feature type="transmembrane region" description="Helical" evidence="6">
    <location>
        <begin position="59"/>
        <end position="80"/>
    </location>
</feature>
<dbReference type="InterPro" id="IPR036259">
    <property type="entry name" value="MFS_trans_sf"/>
</dbReference>
<evidence type="ECO:0008006" key="9">
    <source>
        <dbReference type="Google" id="ProtNLM"/>
    </source>
</evidence>
<protein>
    <recommendedName>
        <fullName evidence="9">MFS transporter</fullName>
    </recommendedName>
</protein>
<dbReference type="EMBL" id="QJKK01000002">
    <property type="protein sequence ID" value="RAL26432.1"/>
    <property type="molecule type" value="Genomic_DNA"/>
</dbReference>
<keyword evidence="4 6" id="KW-1133">Transmembrane helix</keyword>
<accession>A0A364K888</accession>
<organism evidence="7 8">
    <name type="scientific">Thermoflavimicrobium daqui</name>
    <dbReference type="NCBI Taxonomy" id="2137476"/>
    <lineage>
        <taxon>Bacteria</taxon>
        <taxon>Bacillati</taxon>
        <taxon>Bacillota</taxon>
        <taxon>Bacilli</taxon>
        <taxon>Bacillales</taxon>
        <taxon>Thermoactinomycetaceae</taxon>
        <taxon>Thermoflavimicrobium</taxon>
    </lineage>
</organism>